<dbReference type="InterPro" id="IPR043472">
    <property type="entry name" value="Macro_dom-like"/>
</dbReference>
<dbReference type="GO" id="GO:0005737">
    <property type="term" value="C:cytoplasm"/>
    <property type="evidence" value="ECO:0007669"/>
    <property type="project" value="InterPro"/>
</dbReference>
<sequence>MSLQIDTSAVETIDADWIIVGMNEDCSLCSRMEGLDNLLGGLLGRLKENKDLSGKLADVHKIYDLPNFAAKRMLIVGLGQSEDVTRARIQKAYRTAARVVSEKESVTVAILSSGDYGDLTVSQFAEAASIAMTVGCVGQDLFQQEPKHHPLEKVTFVLNKDIDQQSFQEAVTRGEILGESTNLTRELVNLPAADIYPESFAKRAQKAAEEIGR</sequence>
<organism evidence="2">
    <name type="scientific">hydrothermal vent metagenome</name>
    <dbReference type="NCBI Taxonomy" id="652676"/>
    <lineage>
        <taxon>unclassified sequences</taxon>
        <taxon>metagenomes</taxon>
        <taxon>ecological metagenomes</taxon>
    </lineage>
</organism>
<dbReference type="Gene3D" id="3.40.220.10">
    <property type="entry name" value="Leucine Aminopeptidase, subunit E, domain 1"/>
    <property type="match status" value="1"/>
</dbReference>
<protein>
    <recommendedName>
        <fullName evidence="1">Peptidase M17 leucyl aminopeptidase N-terminal domain-containing protein</fullName>
    </recommendedName>
</protein>
<gene>
    <name evidence="2" type="ORF">MNBD_PLANCTO02-2745</name>
</gene>
<evidence type="ECO:0000259" key="1">
    <source>
        <dbReference type="Pfam" id="PF02789"/>
    </source>
</evidence>
<dbReference type="PANTHER" id="PTHR11963:SF23">
    <property type="entry name" value="CYTOSOL AMINOPEPTIDASE"/>
    <property type="match status" value="1"/>
</dbReference>
<dbReference type="AlphaFoldDB" id="A0A3B1DLT8"/>
<evidence type="ECO:0000313" key="2">
    <source>
        <dbReference type="EMBL" id="VAX35890.1"/>
    </source>
</evidence>
<feature type="domain" description="Peptidase M17 leucyl aminopeptidase N-terminal" evidence="1">
    <location>
        <begin position="19"/>
        <end position="128"/>
    </location>
</feature>
<name>A0A3B1DLT8_9ZZZZ</name>
<dbReference type="GO" id="GO:0030145">
    <property type="term" value="F:manganese ion binding"/>
    <property type="evidence" value="ECO:0007669"/>
    <property type="project" value="InterPro"/>
</dbReference>
<dbReference type="GO" id="GO:0070006">
    <property type="term" value="F:metalloaminopeptidase activity"/>
    <property type="evidence" value="ECO:0007669"/>
    <property type="project" value="InterPro"/>
</dbReference>
<dbReference type="Pfam" id="PF02789">
    <property type="entry name" value="Peptidase_M17_N"/>
    <property type="match status" value="1"/>
</dbReference>
<dbReference type="InterPro" id="IPR008283">
    <property type="entry name" value="Peptidase_M17_N"/>
</dbReference>
<dbReference type="InterPro" id="IPR011356">
    <property type="entry name" value="Leucine_aapep/pepB"/>
</dbReference>
<dbReference type="GO" id="GO:0006508">
    <property type="term" value="P:proteolysis"/>
    <property type="evidence" value="ECO:0007669"/>
    <property type="project" value="InterPro"/>
</dbReference>
<proteinExistence type="predicted"/>
<reference evidence="2" key="1">
    <citation type="submission" date="2018-06" db="EMBL/GenBank/DDBJ databases">
        <authorList>
            <person name="Zhirakovskaya E."/>
        </authorList>
    </citation>
    <scope>NUCLEOTIDE SEQUENCE</scope>
</reference>
<dbReference type="EMBL" id="UOGL01000017">
    <property type="protein sequence ID" value="VAX35890.1"/>
    <property type="molecule type" value="Genomic_DNA"/>
</dbReference>
<accession>A0A3B1DLT8</accession>
<dbReference type="PANTHER" id="PTHR11963">
    <property type="entry name" value="LEUCINE AMINOPEPTIDASE-RELATED"/>
    <property type="match status" value="1"/>
</dbReference>
<feature type="non-terminal residue" evidence="2">
    <location>
        <position position="213"/>
    </location>
</feature>
<dbReference type="SUPFAM" id="SSF52949">
    <property type="entry name" value="Macro domain-like"/>
    <property type="match status" value="1"/>
</dbReference>